<accession>A0ACB0L9S7</accession>
<dbReference type="Proteomes" id="UP001177021">
    <property type="component" value="Unassembled WGS sequence"/>
</dbReference>
<dbReference type="EMBL" id="CASHSV030000513">
    <property type="protein sequence ID" value="CAJ2665976.1"/>
    <property type="molecule type" value="Genomic_DNA"/>
</dbReference>
<proteinExistence type="predicted"/>
<sequence length="601" mass="67108">MELDSSSLQLNQSKVDSNGNQVSRNNARGIRVIGNRIYDSQNGKTCHQCRQKTRDFSAGCKNPRDGKPCLIRFCHKCLLNRYGEKAEEVDLLNDWNCPKCKGICNCSICMKKRGQQPTGLLVRCAKASGYNSVSEMLSKKASEDLQSNNAAVLPIKEATSEMELVVDLSGEPGKENSLGGKKGLKVENEKTKKMKREKLKDMSNYNSVDDACQNKKLKMSKLCNGASDGEVKRNAKAEMETKVEENHGMIRGQMDGPVAMDDGDNASAKSQTNGIILHAQKIKEETPLPPGIEMTKILDIEFAPEDVGNALQFLEFCRVFGKALDIKKGEAGAILRALIRKQNLRRGQNTLVVEFQIKLLTLILSESETESSSLAEGNGKNSWLKVLEDLITESDLELKEFALDWLNRGISGYNELDISKKLILLNFICEEALCTMKLRSYIDDQNAKIAEEMKAAKSKVAEAKEKERSLKLQLQDEMAKAVISNGNNLSISEYDALVSKIKSEAAKAHTELLEAKGIIPKGNQCCDAVRIEPEYLDNSGKTFWKLRCCNDEYAFLLQDMKIHEDAVKVNEKWFVYAAEQKDEVNKYISSRRDCLPKLTSV</sequence>
<organism evidence="1 2">
    <name type="scientific">Trifolium pratense</name>
    <name type="common">Red clover</name>
    <dbReference type="NCBI Taxonomy" id="57577"/>
    <lineage>
        <taxon>Eukaryota</taxon>
        <taxon>Viridiplantae</taxon>
        <taxon>Streptophyta</taxon>
        <taxon>Embryophyta</taxon>
        <taxon>Tracheophyta</taxon>
        <taxon>Spermatophyta</taxon>
        <taxon>Magnoliopsida</taxon>
        <taxon>eudicotyledons</taxon>
        <taxon>Gunneridae</taxon>
        <taxon>Pentapetalae</taxon>
        <taxon>rosids</taxon>
        <taxon>fabids</taxon>
        <taxon>Fabales</taxon>
        <taxon>Fabaceae</taxon>
        <taxon>Papilionoideae</taxon>
        <taxon>50 kb inversion clade</taxon>
        <taxon>NPAAA clade</taxon>
        <taxon>Hologalegina</taxon>
        <taxon>IRL clade</taxon>
        <taxon>Trifolieae</taxon>
        <taxon>Trifolium</taxon>
    </lineage>
</organism>
<keyword evidence="2" id="KW-1185">Reference proteome</keyword>
<name>A0ACB0L9S7_TRIPR</name>
<comment type="caution">
    <text evidence="1">The sequence shown here is derived from an EMBL/GenBank/DDBJ whole genome shotgun (WGS) entry which is preliminary data.</text>
</comment>
<protein>
    <submittedName>
        <fullName evidence="1">Uncharacterized protein</fullName>
    </submittedName>
</protein>
<gene>
    <name evidence="1" type="ORF">MILVUS5_LOCUS30852</name>
</gene>
<reference evidence="1" key="1">
    <citation type="submission" date="2023-10" db="EMBL/GenBank/DDBJ databases">
        <authorList>
            <person name="Rodriguez Cubillos JULIANA M."/>
            <person name="De Vega J."/>
        </authorList>
    </citation>
    <scope>NUCLEOTIDE SEQUENCE</scope>
</reference>
<evidence type="ECO:0000313" key="2">
    <source>
        <dbReference type="Proteomes" id="UP001177021"/>
    </source>
</evidence>
<evidence type="ECO:0000313" key="1">
    <source>
        <dbReference type="EMBL" id="CAJ2665976.1"/>
    </source>
</evidence>